<name>A0ABS5IXK4_9BACT</name>
<gene>
    <name evidence="2" type="ORF">KE626_10225</name>
</gene>
<organism evidence="2 3">
    <name type="scientific">Chitinophaga hostae</name>
    <dbReference type="NCBI Taxonomy" id="2831022"/>
    <lineage>
        <taxon>Bacteria</taxon>
        <taxon>Pseudomonadati</taxon>
        <taxon>Bacteroidota</taxon>
        <taxon>Chitinophagia</taxon>
        <taxon>Chitinophagales</taxon>
        <taxon>Chitinophagaceae</taxon>
        <taxon>Chitinophaga</taxon>
    </lineage>
</organism>
<dbReference type="InterPro" id="IPR024311">
    <property type="entry name" value="Lipocalin-like"/>
</dbReference>
<sequence length="143" mass="16387">MKKRIFLMVFPGIFSACQIKQKSKESKTLESVNESRSSLQKLNVTKDMMIGRWLQPIPGEQNHQQGFQLNEDNTCLSLNIHTLIYDNWAFSADTLFLWSHSEGVKNSVKSIDTLLIKTISETTLKLSPENASSGYFVEYHKEK</sequence>
<evidence type="ECO:0000313" key="3">
    <source>
        <dbReference type="Proteomes" id="UP000676386"/>
    </source>
</evidence>
<evidence type="ECO:0000313" key="2">
    <source>
        <dbReference type="EMBL" id="MBS0027684.1"/>
    </source>
</evidence>
<dbReference type="Proteomes" id="UP000676386">
    <property type="component" value="Unassembled WGS sequence"/>
</dbReference>
<protein>
    <recommendedName>
        <fullName evidence="1">Lipocalin-like domain-containing protein</fullName>
    </recommendedName>
</protein>
<evidence type="ECO:0000259" key="1">
    <source>
        <dbReference type="Pfam" id="PF12702"/>
    </source>
</evidence>
<feature type="domain" description="Lipocalin-like" evidence="1">
    <location>
        <begin position="47"/>
        <end position="139"/>
    </location>
</feature>
<dbReference type="RefSeq" id="WP_211972789.1">
    <property type="nucleotide sequence ID" value="NZ_CBFHAM010000001.1"/>
</dbReference>
<dbReference type="EMBL" id="JAGTXB010000004">
    <property type="protein sequence ID" value="MBS0027684.1"/>
    <property type="molecule type" value="Genomic_DNA"/>
</dbReference>
<accession>A0ABS5IXK4</accession>
<dbReference type="Gene3D" id="2.40.128.280">
    <property type="match status" value="1"/>
</dbReference>
<proteinExistence type="predicted"/>
<reference evidence="2 3" key="1">
    <citation type="submission" date="2021-04" db="EMBL/GenBank/DDBJ databases">
        <title>Chitinophaga sp. nov., isolated from the rhizosphere soil.</title>
        <authorList>
            <person name="He S."/>
        </authorList>
    </citation>
    <scope>NUCLEOTIDE SEQUENCE [LARGE SCALE GENOMIC DNA]</scope>
    <source>
        <strain evidence="2 3">2R12</strain>
    </source>
</reference>
<keyword evidence="3" id="KW-1185">Reference proteome</keyword>
<comment type="caution">
    <text evidence="2">The sequence shown here is derived from an EMBL/GenBank/DDBJ whole genome shotgun (WGS) entry which is preliminary data.</text>
</comment>
<dbReference type="PROSITE" id="PS51257">
    <property type="entry name" value="PROKAR_LIPOPROTEIN"/>
    <property type="match status" value="1"/>
</dbReference>
<dbReference type="Pfam" id="PF12702">
    <property type="entry name" value="Lipocalin_3"/>
    <property type="match status" value="1"/>
</dbReference>